<name>A0ABR9P4W3_9ACTN</name>
<gene>
    <name evidence="2" type="ORF">IDM40_09205</name>
</gene>
<organism evidence="2 3">
    <name type="scientific">Nocardiopsis coralli</name>
    <dbReference type="NCBI Taxonomy" id="2772213"/>
    <lineage>
        <taxon>Bacteria</taxon>
        <taxon>Bacillati</taxon>
        <taxon>Actinomycetota</taxon>
        <taxon>Actinomycetes</taxon>
        <taxon>Streptosporangiales</taxon>
        <taxon>Nocardiopsidaceae</taxon>
        <taxon>Nocardiopsis</taxon>
    </lineage>
</organism>
<dbReference type="EMBL" id="JADBGI010000006">
    <property type="protein sequence ID" value="MBE2998881.1"/>
    <property type="molecule type" value="Genomic_DNA"/>
</dbReference>
<keyword evidence="3" id="KW-1185">Reference proteome</keyword>
<dbReference type="InterPro" id="IPR007278">
    <property type="entry name" value="DUF397"/>
</dbReference>
<dbReference type="Pfam" id="PF04149">
    <property type="entry name" value="DUF397"/>
    <property type="match status" value="1"/>
</dbReference>
<evidence type="ECO:0000259" key="1">
    <source>
        <dbReference type="Pfam" id="PF04149"/>
    </source>
</evidence>
<protein>
    <submittedName>
        <fullName evidence="2">DUF397 domain-containing protein</fullName>
    </submittedName>
</protein>
<evidence type="ECO:0000313" key="2">
    <source>
        <dbReference type="EMBL" id="MBE2998881.1"/>
    </source>
</evidence>
<dbReference type="Proteomes" id="UP000806528">
    <property type="component" value="Unassembled WGS sequence"/>
</dbReference>
<feature type="domain" description="DUF397" evidence="1">
    <location>
        <begin position="3"/>
        <end position="56"/>
    </location>
</feature>
<comment type="caution">
    <text evidence="2">The sequence shown here is derived from an EMBL/GenBank/DDBJ whole genome shotgun (WGS) entry which is preliminary data.</text>
</comment>
<sequence>MELNWHKSSYSGNHGGDCVEVAETSRAVHMRDTQHRHLTTLTFTPEAFTTFVSDLKDEGSGRS</sequence>
<accession>A0ABR9P4W3</accession>
<evidence type="ECO:0000313" key="3">
    <source>
        <dbReference type="Proteomes" id="UP000806528"/>
    </source>
</evidence>
<reference evidence="2 3" key="1">
    <citation type="submission" date="2020-09" db="EMBL/GenBank/DDBJ databases">
        <title>Diversity and distribution of actinomycetes associated with coral in the coast of Hainan.</title>
        <authorList>
            <person name="Li F."/>
        </authorList>
    </citation>
    <scope>NUCLEOTIDE SEQUENCE [LARGE SCALE GENOMIC DNA]</scope>
    <source>
        <strain evidence="2 3">HNM0947</strain>
    </source>
</reference>
<proteinExistence type="predicted"/>
<dbReference type="RefSeq" id="WP_193121508.1">
    <property type="nucleotide sequence ID" value="NZ_JADBGI010000006.1"/>
</dbReference>